<dbReference type="EMBL" id="DS268468">
    <property type="protein sequence ID" value="EFP07201.1"/>
    <property type="molecule type" value="Genomic_DNA"/>
</dbReference>
<organism evidence="2">
    <name type="scientific">Caenorhabditis remanei</name>
    <name type="common">Caenorhabditis vulgaris</name>
    <dbReference type="NCBI Taxonomy" id="31234"/>
    <lineage>
        <taxon>Eukaryota</taxon>
        <taxon>Metazoa</taxon>
        <taxon>Ecdysozoa</taxon>
        <taxon>Nematoda</taxon>
        <taxon>Chromadorea</taxon>
        <taxon>Rhabditida</taxon>
        <taxon>Rhabditina</taxon>
        <taxon>Rhabditomorpha</taxon>
        <taxon>Rhabditoidea</taxon>
        <taxon>Rhabditidae</taxon>
        <taxon>Peloderinae</taxon>
        <taxon>Caenorhabditis</taxon>
    </lineage>
</organism>
<accession>E3MR17</accession>
<evidence type="ECO:0000313" key="1">
    <source>
        <dbReference type="EMBL" id="EFP07201.1"/>
    </source>
</evidence>
<name>E3MR17_CAERE</name>
<dbReference type="AlphaFoldDB" id="E3MR17"/>
<sequence>MVFSIISAAPMFIFYQVLAYSIAYPFHGKFVTKDGLMWELIILPFILTPCLLGSPIEKISVTDTLLFGMTQSSFLCNLFMFIQFNFGWGINYARLMAFMFSTCSLIRFFYFETILIPKFPIKTNWLSIAIITLSFTLIGYLSLPYCTNLMLFLHFYVYLLSIETSTWYFTEEFRLFSKPRHHCSAFNKAYFITVHRNK</sequence>
<reference evidence="1" key="1">
    <citation type="submission" date="2007-07" db="EMBL/GenBank/DDBJ databases">
        <title>PCAP assembly of the Caenorhabditis remanei genome.</title>
        <authorList>
            <consortium name="The Caenorhabditis remanei Sequencing Consortium"/>
            <person name="Wilson R.K."/>
        </authorList>
    </citation>
    <scope>NUCLEOTIDE SEQUENCE [LARGE SCALE GENOMIC DNA]</scope>
    <source>
        <strain evidence="1">PB4641</strain>
    </source>
</reference>
<dbReference type="OrthoDB" id="5909947at2759"/>
<dbReference type="HOGENOM" id="CLU_097287_0_0_1"/>
<dbReference type="Proteomes" id="UP000008281">
    <property type="component" value="Unassembled WGS sequence"/>
</dbReference>
<gene>
    <name evidence="1" type="ORF">CRE_13451</name>
</gene>
<evidence type="ECO:0000313" key="2">
    <source>
        <dbReference type="Proteomes" id="UP000008281"/>
    </source>
</evidence>
<keyword evidence="2" id="KW-1185">Reference proteome</keyword>
<dbReference type="eggNOG" id="ENOG502TM0W">
    <property type="taxonomic scope" value="Eukaryota"/>
</dbReference>
<proteinExistence type="predicted"/>
<protein>
    <submittedName>
        <fullName evidence="1">Uncharacterized protein</fullName>
    </submittedName>
</protein>